<evidence type="ECO:0000313" key="2">
    <source>
        <dbReference type="EMBL" id="OJA12176.1"/>
    </source>
</evidence>
<accession>A0A1J8QFN5</accession>
<name>A0A1J8QFN5_9AGAM</name>
<evidence type="ECO:0000256" key="1">
    <source>
        <dbReference type="SAM" id="MobiDB-lite"/>
    </source>
</evidence>
<proteinExistence type="predicted"/>
<keyword evidence="3" id="KW-1185">Reference proteome</keyword>
<feature type="region of interest" description="Disordered" evidence="1">
    <location>
        <begin position="239"/>
        <end position="277"/>
    </location>
</feature>
<feature type="compositionally biased region" description="Basic and acidic residues" evidence="1">
    <location>
        <begin position="352"/>
        <end position="362"/>
    </location>
</feature>
<protein>
    <submittedName>
        <fullName evidence="2">Uncharacterized protein</fullName>
    </submittedName>
</protein>
<feature type="region of interest" description="Disordered" evidence="1">
    <location>
        <begin position="331"/>
        <end position="362"/>
    </location>
</feature>
<organism evidence="2 3">
    <name type="scientific">Rhizopogon vesiculosus</name>
    <dbReference type="NCBI Taxonomy" id="180088"/>
    <lineage>
        <taxon>Eukaryota</taxon>
        <taxon>Fungi</taxon>
        <taxon>Dikarya</taxon>
        <taxon>Basidiomycota</taxon>
        <taxon>Agaricomycotina</taxon>
        <taxon>Agaricomycetes</taxon>
        <taxon>Agaricomycetidae</taxon>
        <taxon>Boletales</taxon>
        <taxon>Suillineae</taxon>
        <taxon>Rhizopogonaceae</taxon>
        <taxon>Rhizopogon</taxon>
    </lineage>
</organism>
<gene>
    <name evidence="2" type="ORF">AZE42_11278</name>
</gene>
<reference evidence="2 3" key="1">
    <citation type="submission" date="2016-03" db="EMBL/GenBank/DDBJ databases">
        <title>Comparative genomics of the ectomycorrhizal sister species Rhizopogon vinicolor and Rhizopogon vesiculosus (Basidiomycota: Boletales) reveals a divergence of the mating type B locus.</title>
        <authorList>
            <person name="Mujic A.B."/>
            <person name="Kuo A."/>
            <person name="Tritt A."/>
            <person name="Lipzen A."/>
            <person name="Chen C."/>
            <person name="Johnson J."/>
            <person name="Sharma A."/>
            <person name="Barry K."/>
            <person name="Grigoriev I.V."/>
            <person name="Spatafora J.W."/>
        </authorList>
    </citation>
    <scope>NUCLEOTIDE SEQUENCE [LARGE SCALE GENOMIC DNA]</scope>
    <source>
        <strain evidence="2 3">AM-OR11-056</strain>
    </source>
</reference>
<dbReference type="EMBL" id="LVVM01004795">
    <property type="protein sequence ID" value="OJA12176.1"/>
    <property type="molecule type" value="Genomic_DNA"/>
</dbReference>
<dbReference type="OrthoDB" id="2691626at2759"/>
<dbReference type="Proteomes" id="UP000183567">
    <property type="component" value="Unassembled WGS sequence"/>
</dbReference>
<evidence type="ECO:0000313" key="3">
    <source>
        <dbReference type="Proteomes" id="UP000183567"/>
    </source>
</evidence>
<sequence>MVIKYKLIDPTAPLPSFPQIMAQRFNPELHCDDGEGVRDHNRHVAPLMILDKFAAVHIAHEGKNISWKMMLNLLYIHQLQVIDWPASIPPIGLDFIFKDLNTGELKALVEKKRNKHAIKIPNNELKFKPWSDDAKAIFEHKDNEMLDIPLVTDTEGKVLRTLMDCTAFMKNLPAGLVPPRAATPLVDSPAVSDLLPSSPMQWDLSPPRHEVAQPLPSRSHPIPVPTKIHCCQPTEAIVQQASRPTAMPRTSCPEPVRSLTTQPDLHYHGPRKVPAMPPTHKHRYESGDHRTQHGLQCHPARLPHVYESPSPPLIRQHHQYSYSRTSNAIAGSSRLNTDGWKSKSPEVYYDDVPGREFYEPRD</sequence>
<dbReference type="AlphaFoldDB" id="A0A1J8QFN5"/>
<feature type="region of interest" description="Disordered" evidence="1">
    <location>
        <begin position="199"/>
        <end position="220"/>
    </location>
</feature>
<comment type="caution">
    <text evidence="2">The sequence shown here is derived from an EMBL/GenBank/DDBJ whole genome shotgun (WGS) entry which is preliminary data.</text>
</comment>